<evidence type="ECO:0000313" key="3">
    <source>
        <dbReference type="Proteomes" id="UP000093523"/>
    </source>
</evidence>
<keyword evidence="1" id="KW-0812">Transmembrane</keyword>
<dbReference type="EMBL" id="MAJU01000008">
    <property type="protein sequence ID" value="OCH22046.1"/>
    <property type="molecule type" value="Genomic_DNA"/>
</dbReference>
<comment type="caution">
    <text evidence="2">The sequence shown here is derived from an EMBL/GenBank/DDBJ whole genome shotgun (WGS) entry which is preliminary data.</text>
</comment>
<feature type="transmembrane region" description="Helical" evidence="1">
    <location>
        <begin position="93"/>
        <end position="113"/>
    </location>
</feature>
<keyword evidence="1" id="KW-0472">Membrane</keyword>
<dbReference type="Proteomes" id="UP000093523">
    <property type="component" value="Unassembled WGS sequence"/>
</dbReference>
<evidence type="ECO:0000313" key="2">
    <source>
        <dbReference type="EMBL" id="OCH22046.1"/>
    </source>
</evidence>
<gene>
    <name evidence="2" type="ORF">A6E04_09340</name>
</gene>
<feature type="transmembrane region" description="Helical" evidence="1">
    <location>
        <begin position="119"/>
        <end position="137"/>
    </location>
</feature>
<dbReference type="STRING" id="688.A6E04_09340"/>
<proteinExistence type="predicted"/>
<accession>A0A1B9P110</accession>
<dbReference type="RefSeq" id="WP_023603092.1">
    <property type="nucleotide sequence ID" value="NZ_CAWMPN010000008.1"/>
</dbReference>
<reference evidence="2 3" key="1">
    <citation type="submission" date="2016-06" db="EMBL/GenBank/DDBJ databases">
        <authorList>
            <person name="Kjaerup R.B."/>
            <person name="Dalgaard T.S."/>
            <person name="Juul-Madsen H.R."/>
        </authorList>
    </citation>
    <scope>NUCLEOTIDE SEQUENCE [LARGE SCALE GENOMIC DNA]</scope>
    <source>
        <strain evidence="2 3">1S159</strain>
    </source>
</reference>
<name>A0A1B9P110_ALILO</name>
<organism evidence="2 3">
    <name type="scientific">Aliivibrio logei</name>
    <name type="common">Vibrio logei</name>
    <dbReference type="NCBI Taxonomy" id="688"/>
    <lineage>
        <taxon>Bacteria</taxon>
        <taxon>Pseudomonadati</taxon>
        <taxon>Pseudomonadota</taxon>
        <taxon>Gammaproteobacteria</taxon>
        <taxon>Vibrionales</taxon>
        <taxon>Vibrionaceae</taxon>
        <taxon>Aliivibrio</taxon>
    </lineage>
</organism>
<evidence type="ECO:0000256" key="1">
    <source>
        <dbReference type="SAM" id="Phobius"/>
    </source>
</evidence>
<keyword evidence="1" id="KW-1133">Transmembrane helix</keyword>
<dbReference type="OrthoDB" id="9942336at2"/>
<feature type="transmembrane region" description="Helical" evidence="1">
    <location>
        <begin position="23"/>
        <end position="40"/>
    </location>
</feature>
<feature type="transmembrane region" description="Helical" evidence="1">
    <location>
        <begin position="46"/>
        <end position="66"/>
    </location>
</feature>
<dbReference type="AlphaFoldDB" id="A0A1B9P110"/>
<sequence length="147" mass="17610">MNNENLKNLRLKDLETMIKSHHFWRYLVATTLVVFCMDSLLQHRDYFGFVEFRPLFLLITFPLLFLSIKNHNDSVKTDEEKSKDIKRWEIRNLGRYEFIIILLIIFLFVPLTFFGQYTAFVHIFKASLITFAIQCLLKKSNNKVNQK</sequence>
<protein>
    <submittedName>
        <fullName evidence="2">Uncharacterized protein</fullName>
    </submittedName>
</protein>